<reference evidence="2 3" key="1">
    <citation type="submission" date="2023-09" db="EMBL/GenBank/DDBJ databases">
        <authorList>
            <person name="Wang M."/>
        </authorList>
    </citation>
    <scope>NUCLEOTIDE SEQUENCE [LARGE SCALE GENOMIC DNA]</scope>
    <source>
        <strain evidence="2">GT-2023</strain>
        <tissue evidence="2">Liver</tissue>
    </source>
</reference>
<dbReference type="EMBL" id="JAYMGO010000002">
    <property type="protein sequence ID" value="KAL1281175.1"/>
    <property type="molecule type" value="Genomic_DNA"/>
</dbReference>
<evidence type="ECO:0000313" key="3">
    <source>
        <dbReference type="Proteomes" id="UP001558613"/>
    </source>
</evidence>
<gene>
    <name evidence="2" type="ORF">QQF64_015775</name>
</gene>
<organism evidence="2 3">
    <name type="scientific">Cirrhinus molitorella</name>
    <name type="common">mud carp</name>
    <dbReference type="NCBI Taxonomy" id="172907"/>
    <lineage>
        <taxon>Eukaryota</taxon>
        <taxon>Metazoa</taxon>
        <taxon>Chordata</taxon>
        <taxon>Craniata</taxon>
        <taxon>Vertebrata</taxon>
        <taxon>Euteleostomi</taxon>
        <taxon>Actinopterygii</taxon>
        <taxon>Neopterygii</taxon>
        <taxon>Teleostei</taxon>
        <taxon>Ostariophysi</taxon>
        <taxon>Cypriniformes</taxon>
        <taxon>Cyprinidae</taxon>
        <taxon>Labeoninae</taxon>
        <taxon>Labeonini</taxon>
        <taxon>Cirrhinus</taxon>
    </lineage>
</organism>
<keyword evidence="3" id="KW-1185">Reference proteome</keyword>
<protein>
    <submittedName>
        <fullName evidence="2">Uncharacterized protein</fullName>
    </submittedName>
</protein>
<dbReference type="Proteomes" id="UP001558613">
    <property type="component" value="Unassembled WGS sequence"/>
</dbReference>
<sequence>MLEDVHHGLRSDGGSYDPSGARESYRRTGNLKSCSYYNAEDDHWCLAAHSGGDCALCWTLSIVHLQIVMIDARFIYD</sequence>
<evidence type="ECO:0000313" key="2">
    <source>
        <dbReference type="EMBL" id="KAL1281175.1"/>
    </source>
</evidence>
<feature type="compositionally biased region" description="Basic and acidic residues" evidence="1">
    <location>
        <begin position="1"/>
        <end position="10"/>
    </location>
</feature>
<comment type="caution">
    <text evidence="2">The sequence shown here is derived from an EMBL/GenBank/DDBJ whole genome shotgun (WGS) entry which is preliminary data.</text>
</comment>
<accession>A0ABR3NVW7</accession>
<name>A0ABR3NVW7_9TELE</name>
<evidence type="ECO:0000256" key="1">
    <source>
        <dbReference type="SAM" id="MobiDB-lite"/>
    </source>
</evidence>
<feature type="region of interest" description="Disordered" evidence="1">
    <location>
        <begin position="1"/>
        <end position="24"/>
    </location>
</feature>
<proteinExistence type="predicted"/>